<evidence type="ECO:0000313" key="2">
    <source>
        <dbReference type="Proteomes" id="UP000820818"/>
    </source>
</evidence>
<dbReference type="AlphaFoldDB" id="A0AAD5PYN7"/>
<gene>
    <name evidence="1" type="ORF">GHT06_008658</name>
</gene>
<comment type="caution">
    <text evidence="1">The sequence shown here is derived from an EMBL/GenBank/DDBJ whole genome shotgun (WGS) entry which is preliminary data.</text>
</comment>
<proteinExistence type="predicted"/>
<dbReference type="Proteomes" id="UP000820818">
    <property type="component" value="Linkage Group LG1"/>
</dbReference>
<dbReference type="EMBL" id="WJBH02000001">
    <property type="protein sequence ID" value="KAI9564916.1"/>
    <property type="molecule type" value="Genomic_DNA"/>
</dbReference>
<organism evidence="1 2">
    <name type="scientific">Daphnia sinensis</name>
    <dbReference type="NCBI Taxonomy" id="1820382"/>
    <lineage>
        <taxon>Eukaryota</taxon>
        <taxon>Metazoa</taxon>
        <taxon>Ecdysozoa</taxon>
        <taxon>Arthropoda</taxon>
        <taxon>Crustacea</taxon>
        <taxon>Branchiopoda</taxon>
        <taxon>Diplostraca</taxon>
        <taxon>Cladocera</taxon>
        <taxon>Anomopoda</taxon>
        <taxon>Daphniidae</taxon>
        <taxon>Daphnia</taxon>
        <taxon>Daphnia similis group</taxon>
    </lineage>
</organism>
<name>A0AAD5PYN7_9CRUS</name>
<reference evidence="1 2" key="1">
    <citation type="submission" date="2022-05" db="EMBL/GenBank/DDBJ databases">
        <title>A multi-omics perspective on studying reproductive biology in Daphnia sinensis.</title>
        <authorList>
            <person name="Jia J."/>
        </authorList>
    </citation>
    <scope>NUCLEOTIDE SEQUENCE [LARGE SCALE GENOMIC DNA]</scope>
    <source>
        <strain evidence="1 2">WSL</strain>
    </source>
</reference>
<protein>
    <submittedName>
        <fullName evidence="1">Uncharacterized protein</fullName>
    </submittedName>
</protein>
<sequence length="62" mass="6743">MRQSIRISRVHVCLFPPPPCFHSTWIRLLMTEACVCREALGAALLASVSLCVDAGQVGRTSS</sequence>
<keyword evidence="2" id="KW-1185">Reference proteome</keyword>
<accession>A0AAD5PYN7</accession>
<evidence type="ECO:0000313" key="1">
    <source>
        <dbReference type="EMBL" id="KAI9564916.1"/>
    </source>
</evidence>